<dbReference type="Proteomes" id="UP000824998">
    <property type="component" value="Unassembled WGS sequence"/>
</dbReference>
<dbReference type="Pfam" id="PF10282">
    <property type="entry name" value="Lactonase"/>
    <property type="match status" value="1"/>
</dbReference>
<dbReference type="PANTHER" id="PTHR30344">
    <property type="entry name" value="6-PHOSPHOGLUCONOLACTONASE-RELATED"/>
    <property type="match status" value="1"/>
</dbReference>
<dbReference type="InterPro" id="IPR050282">
    <property type="entry name" value="Cycloisomerase_2"/>
</dbReference>
<proteinExistence type="inferred from homology"/>
<organism evidence="2 3">
    <name type="scientific">Amylocarpus encephaloides</name>
    <dbReference type="NCBI Taxonomy" id="45428"/>
    <lineage>
        <taxon>Eukaryota</taxon>
        <taxon>Fungi</taxon>
        <taxon>Dikarya</taxon>
        <taxon>Ascomycota</taxon>
        <taxon>Pezizomycotina</taxon>
        <taxon>Leotiomycetes</taxon>
        <taxon>Helotiales</taxon>
        <taxon>Helotiales incertae sedis</taxon>
        <taxon>Amylocarpus</taxon>
    </lineage>
</organism>
<keyword evidence="3" id="KW-1185">Reference proteome</keyword>
<gene>
    <name evidence="2" type="ORF">BJ875DRAFT_376183</name>
</gene>
<dbReference type="AlphaFoldDB" id="A0A9P8C5D6"/>
<reference evidence="2" key="1">
    <citation type="journal article" date="2021" name="IMA Fungus">
        <title>Genomic characterization of three marine fungi, including Emericellopsis atlantica sp. nov. with signatures of a generalist lifestyle and marine biomass degradation.</title>
        <authorList>
            <person name="Hagestad O.C."/>
            <person name="Hou L."/>
            <person name="Andersen J.H."/>
            <person name="Hansen E.H."/>
            <person name="Altermark B."/>
            <person name="Li C."/>
            <person name="Kuhnert E."/>
            <person name="Cox R.J."/>
            <person name="Crous P.W."/>
            <person name="Spatafora J.W."/>
            <person name="Lail K."/>
            <person name="Amirebrahimi M."/>
            <person name="Lipzen A."/>
            <person name="Pangilinan J."/>
            <person name="Andreopoulos W."/>
            <person name="Hayes R.D."/>
            <person name="Ng V."/>
            <person name="Grigoriev I.V."/>
            <person name="Jackson S.A."/>
            <person name="Sutton T.D.S."/>
            <person name="Dobson A.D.W."/>
            <person name="Rama T."/>
        </authorList>
    </citation>
    <scope>NUCLEOTIDE SEQUENCE</scope>
    <source>
        <strain evidence="2">TRa018bII</strain>
    </source>
</reference>
<protein>
    <submittedName>
        <fullName evidence="2">Lactonase, 7-bladed beta-propeller-domain-containing protein</fullName>
    </submittedName>
</protein>
<comment type="caution">
    <text evidence="2">The sequence shown here is derived from an EMBL/GenBank/DDBJ whole genome shotgun (WGS) entry which is preliminary data.</text>
</comment>
<accession>A0A9P8C5D6</accession>
<name>A0A9P8C5D6_9HELO</name>
<sequence length="279" mass="30744">ATGACSNQTSAFVLPSSNPPYFAYTGSWAGPNGCGMAISTHPNGTLANVTQSWKYVNTSAIHGLAFGPEEKLLYSADLSADKIWTHAIGEDGLVSLVDRYDLPKAGMHPRHLAAHPDGKYLYVLMEHENTLMVYEVDQNTGAPKKELQTFSLLPEDKNSSGYWSAEVMLSHSNRLLWASARANRDTDYVGYISCFELRSDGKIRELLFMEPTTTTGGIANQVSPAPFSDQWMVLSDFPRGYVEMWQVMNLREWDGVAGRPVAKVEIGDGGCCANTIWYD</sequence>
<dbReference type="OrthoDB" id="1715191at2759"/>
<evidence type="ECO:0000313" key="3">
    <source>
        <dbReference type="Proteomes" id="UP000824998"/>
    </source>
</evidence>
<dbReference type="InterPro" id="IPR015943">
    <property type="entry name" value="WD40/YVTN_repeat-like_dom_sf"/>
</dbReference>
<evidence type="ECO:0000256" key="1">
    <source>
        <dbReference type="ARBA" id="ARBA00005564"/>
    </source>
</evidence>
<dbReference type="GO" id="GO:0017057">
    <property type="term" value="F:6-phosphogluconolactonase activity"/>
    <property type="evidence" value="ECO:0007669"/>
    <property type="project" value="TreeGrafter"/>
</dbReference>
<dbReference type="SUPFAM" id="SSF75011">
    <property type="entry name" value="3-carboxy-cis,cis-mucoante lactonizing enzyme"/>
    <property type="match status" value="1"/>
</dbReference>
<comment type="similarity">
    <text evidence="1">Belongs to the cycloisomerase 2 family.</text>
</comment>
<dbReference type="InterPro" id="IPR019405">
    <property type="entry name" value="Lactonase_7-beta_prop"/>
</dbReference>
<evidence type="ECO:0000313" key="2">
    <source>
        <dbReference type="EMBL" id="KAG9234568.1"/>
    </source>
</evidence>
<dbReference type="EMBL" id="MU251459">
    <property type="protein sequence ID" value="KAG9234568.1"/>
    <property type="molecule type" value="Genomic_DNA"/>
</dbReference>
<feature type="non-terminal residue" evidence="2">
    <location>
        <position position="1"/>
    </location>
</feature>
<dbReference type="Gene3D" id="2.130.10.10">
    <property type="entry name" value="YVTN repeat-like/Quinoprotein amine dehydrogenase"/>
    <property type="match status" value="1"/>
</dbReference>
<dbReference type="PANTHER" id="PTHR30344:SF4">
    <property type="entry name" value="CYCLASE, PUTATIVE (AFU_ORTHOLOGUE AFUA_6G11580)-RELATED"/>
    <property type="match status" value="1"/>
</dbReference>